<sequence>MQNTTNSFKSRVEGFVAPRLTGYIAIHLVLRAKTIEMVKCFLILVGWIEASAELDPKKDERERDQMERYDHPEQAAPPVKYSKRYHGTGSGSSSVQEQKKISLIVWACVAFRKELQRYLKINRHPSEPGIGDGFTTLS</sequence>
<comment type="caution">
    <text evidence="3">The sequence shown here is derived from an EMBL/GenBank/DDBJ whole genome shotgun (WGS) entry which is preliminary data.</text>
</comment>
<evidence type="ECO:0000313" key="3">
    <source>
        <dbReference type="EMBL" id="KAG7446199.1"/>
    </source>
</evidence>
<dbReference type="Proteomes" id="UP000812287">
    <property type="component" value="Unassembled WGS sequence"/>
</dbReference>
<accession>A0A9P7VSP6</accession>
<dbReference type="GeneID" id="66106502"/>
<reference evidence="3" key="1">
    <citation type="submission" date="2020-11" db="EMBL/GenBank/DDBJ databases">
        <title>Adaptations for nitrogen fixation in a non-lichenized fungal sporocarp promotes dispersal by wood-feeding termites.</title>
        <authorList>
            <consortium name="DOE Joint Genome Institute"/>
            <person name="Koch R.A."/>
            <person name="Yoon G."/>
            <person name="Arayal U."/>
            <person name="Lail K."/>
            <person name="Amirebrahimi M."/>
            <person name="Labutti K."/>
            <person name="Lipzen A."/>
            <person name="Riley R."/>
            <person name="Barry K."/>
            <person name="Henrissat B."/>
            <person name="Grigoriev I.V."/>
            <person name="Herr J.R."/>
            <person name="Aime M.C."/>
        </authorList>
    </citation>
    <scope>NUCLEOTIDE SEQUENCE</scope>
    <source>
        <strain evidence="3">MCA 3950</strain>
    </source>
</reference>
<keyword evidence="4" id="KW-1185">Reference proteome</keyword>
<dbReference type="EMBL" id="MU250535">
    <property type="protein sequence ID" value="KAG7446199.1"/>
    <property type="molecule type" value="Genomic_DNA"/>
</dbReference>
<dbReference type="EMBL" id="MU250558">
    <property type="protein sequence ID" value="KAG7441658.1"/>
    <property type="molecule type" value="Genomic_DNA"/>
</dbReference>
<feature type="compositionally biased region" description="Basic and acidic residues" evidence="1">
    <location>
        <begin position="56"/>
        <end position="73"/>
    </location>
</feature>
<proteinExistence type="predicted"/>
<dbReference type="RefSeq" id="XP_043039699.1">
    <property type="nucleotide sequence ID" value="XM_043184205.1"/>
</dbReference>
<name>A0A9P7VSP6_9AGAR</name>
<gene>
    <name evidence="3" type="ORF">BT62DRAFT_920211</name>
    <name evidence="2" type="ORF">BT62DRAFT_923237</name>
</gene>
<organism evidence="3 4">
    <name type="scientific">Guyanagaster necrorhizus</name>
    <dbReference type="NCBI Taxonomy" id="856835"/>
    <lineage>
        <taxon>Eukaryota</taxon>
        <taxon>Fungi</taxon>
        <taxon>Dikarya</taxon>
        <taxon>Basidiomycota</taxon>
        <taxon>Agaricomycotina</taxon>
        <taxon>Agaricomycetes</taxon>
        <taxon>Agaricomycetidae</taxon>
        <taxon>Agaricales</taxon>
        <taxon>Marasmiineae</taxon>
        <taxon>Physalacriaceae</taxon>
        <taxon>Guyanagaster</taxon>
    </lineage>
</organism>
<protein>
    <submittedName>
        <fullName evidence="3">Uncharacterized protein</fullName>
    </submittedName>
</protein>
<evidence type="ECO:0000313" key="4">
    <source>
        <dbReference type="Proteomes" id="UP000812287"/>
    </source>
</evidence>
<evidence type="ECO:0000256" key="1">
    <source>
        <dbReference type="SAM" id="MobiDB-lite"/>
    </source>
</evidence>
<evidence type="ECO:0000313" key="2">
    <source>
        <dbReference type="EMBL" id="KAG7441658.1"/>
    </source>
</evidence>
<dbReference type="AlphaFoldDB" id="A0A9P7VSP6"/>
<feature type="region of interest" description="Disordered" evidence="1">
    <location>
        <begin position="56"/>
        <end position="98"/>
    </location>
</feature>